<comment type="caution">
    <text evidence="1">The sequence shown here is derived from an EMBL/GenBank/DDBJ whole genome shotgun (WGS) entry which is preliminary data.</text>
</comment>
<protein>
    <recommendedName>
        <fullName evidence="3">Lysozyme inhibitor LprI N-terminal domain-containing protein</fullName>
    </recommendedName>
</protein>
<name>A0A2N5EKW4_9GAMM</name>
<dbReference type="OrthoDB" id="7340239at2"/>
<evidence type="ECO:0000313" key="1">
    <source>
        <dbReference type="EMBL" id="PLR47385.1"/>
    </source>
</evidence>
<dbReference type="Proteomes" id="UP000234626">
    <property type="component" value="Unassembled WGS sequence"/>
</dbReference>
<dbReference type="RefSeq" id="WP_072932303.1">
    <property type="nucleotide sequence ID" value="NZ_JAWJZE010000018.1"/>
</dbReference>
<dbReference type="AlphaFoldDB" id="A0A2N5EKW4"/>
<evidence type="ECO:0000313" key="2">
    <source>
        <dbReference type="Proteomes" id="UP000234626"/>
    </source>
</evidence>
<gene>
    <name evidence="1" type="ORF">CYR34_14650</name>
</gene>
<sequence>MRPLLYGASFLTVFIGYVGIAMAGDLPLSSKQNNVETFQLACRDNPKITTIDMNNCIADKVDQIKAIQTRYEEAARNRVASGLDDPASHDHAQKTLDAYDAESKAWDELRVKATDATYTDWEEGSIRNIMSAQREIEIRGLRIHDLWLNWLQYMDSTPSVLPEPKFIDVQ</sequence>
<accession>A0A2N5EKW4</accession>
<organism evidence="1 2">
    <name type="scientific">Chimaeribacter arupi</name>
    <dbReference type="NCBI Taxonomy" id="2060066"/>
    <lineage>
        <taxon>Bacteria</taxon>
        <taxon>Pseudomonadati</taxon>
        <taxon>Pseudomonadota</taxon>
        <taxon>Gammaproteobacteria</taxon>
        <taxon>Enterobacterales</taxon>
        <taxon>Yersiniaceae</taxon>
        <taxon>Chimaeribacter</taxon>
    </lineage>
</organism>
<dbReference type="EMBL" id="PJZK01000015">
    <property type="protein sequence ID" value="PLR47385.1"/>
    <property type="molecule type" value="Genomic_DNA"/>
</dbReference>
<evidence type="ECO:0008006" key="3">
    <source>
        <dbReference type="Google" id="ProtNLM"/>
    </source>
</evidence>
<keyword evidence="2" id="KW-1185">Reference proteome</keyword>
<dbReference type="Gene3D" id="1.20.1270.180">
    <property type="match status" value="1"/>
</dbReference>
<proteinExistence type="predicted"/>
<reference evidence="1 2" key="1">
    <citation type="submission" date="2017-12" db="EMBL/GenBank/DDBJ databases">
        <title>Characterization of six clinical isolates of Enterochimera gen. nov., a novel genus of the Yersiniaciae family and the three species Enterochimera arupensis sp. nov., Enterochimera coloradensis sp. nov, and Enterochimera californica sp. nov.</title>
        <authorList>
            <person name="Rossi A."/>
            <person name="Fisher M."/>
        </authorList>
    </citation>
    <scope>NUCLEOTIDE SEQUENCE [LARGE SCALE GENOMIC DNA]</scope>
    <source>
        <strain evidence="1 2">2016Iso1</strain>
    </source>
</reference>